<dbReference type="Proteomes" id="UP001238603">
    <property type="component" value="Unassembled WGS sequence"/>
</dbReference>
<name>A0ABT7LJ87_9BURK</name>
<dbReference type="PANTHER" id="PTHR36451:SF1">
    <property type="entry name" value="OMEGA-HYDROXY-BETA-DIHYDROMENAQUINONE-9 SULFOTRANSFERASE STF3"/>
    <property type="match status" value="1"/>
</dbReference>
<dbReference type="PANTHER" id="PTHR36451">
    <property type="entry name" value="PAPS-DEPENDENT SULFOTRANSFERASE STF3"/>
    <property type="match status" value="1"/>
</dbReference>
<dbReference type="RefSeq" id="WP_285982948.1">
    <property type="nucleotide sequence ID" value="NZ_JASVDS010000003.1"/>
</dbReference>
<dbReference type="EC" id="2.8.2.-" evidence="1"/>
<dbReference type="Gene3D" id="3.40.50.300">
    <property type="entry name" value="P-loop containing nucleotide triphosphate hydrolases"/>
    <property type="match status" value="1"/>
</dbReference>
<evidence type="ECO:0000313" key="2">
    <source>
        <dbReference type="Proteomes" id="UP001238603"/>
    </source>
</evidence>
<sequence length="357" mass="39579">MLPISQPLLTWLQQPPAAWSRLPLSTRAGLRWNSHWNTWNLRLSQGRLPAERPPEPAPWLILGAWRSGTTVMHELLAAATGLPTPETWQCMSACSFALLGAPPRNVAIARPMDGLQVGPRSPQEDEFALLSMGVDSAYRAFLQPERLGELAHTLDGAHWLAEDRWLASLETFLALCRLAQEGATRPMLLKSPNHTFRLQSLLRRWPGAPIVWMLRDPTAVFHSNRKMWRQMIQTHRLDGQTALPDAALDDFLARALQQCAGQLRWLVRQPTVNWSLCAQEDLQQDPRGALRQQLERLAPGQPVDDAALAQALTRTGAGRIERYAGELPVAARAAIDALAAAQAEALDAAARRHASPP</sequence>
<keyword evidence="1" id="KW-0808">Transferase</keyword>
<dbReference type="SUPFAM" id="SSF52540">
    <property type="entry name" value="P-loop containing nucleoside triphosphate hydrolases"/>
    <property type="match status" value="1"/>
</dbReference>
<comment type="caution">
    <text evidence="1">The sequence shown here is derived from an EMBL/GenBank/DDBJ whole genome shotgun (WGS) entry which is preliminary data.</text>
</comment>
<dbReference type="EMBL" id="JASVDS010000003">
    <property type="protein sequence ID" value="MDL5032879.1"/>
    <property type="molecule type" value="Genomic_DNA"/>
</dbReference>
<accession>A0ABT7LJ87</accession>
<proteinExistence type="predicted"/>
<evidence type="ECO:0000313" key="1">
    <source>
        <dbReference type="EMBL" id="MDL5032879.1"/>
    </source>
</evidence>
<keyword evidence="2" id="KW-1185">Reference proteome</keyword>
<dbReference type="Pfam" id="PF13469">
    <property type="entry name" value="Sulfotransfer_3"/>
    <property type="match status" value="1"/>
</dbReference>
<dbReference type="InterPro" id="IPR027417">
    <property type="entry name" value="P-loop_NTPase"/>
</dbReference>
<dbReference type="GO" id="GO:0016740">
    <property type="term" value="F:transferase activity"/>
    <property type="evidence" value="ECO:0007669"/>
    <property type="project" value="UniProtKB-KW"/>
</dbReference>
<organism evidence="1 2">
    <name type="scientific">Roseateles subflavus</name>
    <dbReference type="NCBI Taxonomy" id="3053353"/>
    <lineage>
        <taxon>Bacteria</taxon>
        <taxon>Pseudomonadati</taxon>
        <taxon>Pseudomonadota</taxon>
        <taxon>Betaproteobacteria</taxon>
        <taxon>Burkholderiales</taxon>
        <taxon>Sphaerotilaceae</taxon>
        <taxon>Roseateles</taxon>
    </lineage>
</organism>
<gene>
    <name evidence="1" type="ORF">QRD43_13270</name>
</gene>
<protein>
    <submittedName>
        <fullName evidence="1">Sulfotransferase</fullName>
        <ecNumber evidence="1">2.8.2.-</ecNumber>
    </submittedName>
</protein>
<dbReference type="InterPro" id="IPR052736">
    <property type="entry name" value="Stf3_sulfotransferase"/>
</dbReference>
<reference evidence="1 2" key="1">
    <citation type="submission" date="2023-06" db="EMBL/GenBank/DDBJ databases">
        <title>Pelomonas sp. APW6 16S ribosomal RNA gene genome sequencing and assembly.</title>
        <authorList>
            <person name="Woo H."/>
        </authorList>
    </citation>
    <scope>NUCLEOTIDE SEQUENCE [LARGE SCALE GENOMIC DNA]</scope>
    <source>
        <strain evidence="1 2">APW6</strain>
    </source>
</reference>